<keyword evidence="3" id="KW-0732">Signal</keyword>
<feature type="domain" description="IGFBP N-terminal" evidence="8">
    <location>
        <begin position="34"/>
        <end position="110"/>
    </location>
</feature>
<name>A0AAV2RNW7_MEGNR</name>
<dbReference type="SUPFAM" id="SSF57414">
    <property type="entry name" value="Hairpin loop containing domain-like"/>
    <property type="match status" value="1"/>
</dbReference>
<feature type="domain" description="Kazal-like" evidence="9">
    <location>
        <begin position="111"/>
        <end position="164"/>
    </location>
</feature>
<dbReference type="InterPro" id="IPR000867">
    <property type="entry name" value="IGFBP-like"/>
</dbReference>
<dbReference type="PANTHER" id="PTHR14186:SF19">
    <property type="entry name" value="INSULIN-LIKE GROWTH FACTOR-BINDING PROTEIN 7"/>
    <property type="match status" value="1"/>
</dbReference>
<protein>
    <submittedName>
        <fullName evidence="10">Uncharacterized protein</fullName>
    </submittedName>
</protein>
<dbReference type="GO" id="GO:0009966">
    <property type="term" value="P:regulation of signal transduction"/>
    <property type="evidence" value="ECO:0007669"/>
    <property type="project" value="TreeGrafter"/>
</dbReference>
<dbReference type="SMART" id="SM00121">
    <property type="entry name" value="IB"/>
    <property type="match status" value="1"/>
</dbReference>
<evidence type="ECO:0000256" key="1">
    <source>
        <dbReference type="ARBA" id="ARBA00004613"/>
    </source>
</evidence>
<evidence type="ECO:0000259" key="9">
    <source>
        <dbReference type="PROSITE" id="PS51465"/>
    </source>
</evidence>
<proteinExistence type="predicted"/>
<reference evidence="10 11" key="1">
    <citation type="submission" date="2024-05" db="EMBL/GenBank/DDBJ databases">
        <authorList>
            <person name="Wallberg A."/>
        </authorList>
    </citation>
    <scope>NUCLEOTIDE SEQUENCE [LARGE SCALE GENOMIC DNA]</scope>
</reference>
<keyword evidence="2" id="KW-0964">Secreted</keyword>
<dbReference type="PROSITE" id="PS51323">
    <property type="entry name" value="IGFBP_N_2"/>
    <property type="match status" value="1"/>
</dbReference>
<dbReference type="EMBL" id="CAXKWB010025541">
    <property type="protein sequence ID" value="CAL4128345.1"/>
    <property type="molecule type" value="Genomic_DNA"/>
</dbReference>
<dbReference type="Gene3D" id="3.50.4.10">
    <property type="entry name" value="Hepatocyte Growth Factor"/>
    <property type="match status" value="1"/>
</dbReference>
<dbReference type="Proteomes" id="UP001497623">
    <property type="component" value="Unassembled WGS sequence"/>
</dbReference>
<feature type="domain" description="Apple" evidence="7">
    <location>
        <begin position="162"/>
        <end position="230"/>
    </location>
</feature>
<comment type="caution">
    <text evidence="10">The sequence shown here is derived from an EMBL/GenBank/DDBJ whole genome shotgun (WGS) entry which is preliminary data.</text>
</comment>
<evidence type="ECO:0000256" key="2">
    <source>
        <dbReference type="ARBA" id="ARBA00022525"/>
    </source>
</evidence>
<keyword evidence="5" id="KW-0393">Immunoglobulin domain</keyword>
<accession>A0AAV2RNW7</accession>
<dbReference type="GO" id="GO:0005520">
    <property type="term" value="F:insulin-like growth factor binding"/>
    <property type="evidence" value="ECO:0007669"/>
    <property type="project" value="InterPro"/>
</dbReference>
<dbReference type="Gene3D" id="3.30.60.30">
    <property type="match status" value="1"/>
</dbReference>
<dbReference type="CDD" id="cd00104">
    <property type="entry name" value="KAZAL_FS"/>
    <property type="match status" value="1"/>
</dbReference>
<dbReference type="InterPro" id="IPR009030">
    <property type="entry name" value="Growth_fac_rcpt_cys_sf"/>
</dbReference>
<gene>
    <name evidence="10" type="ORF">MNOR_LOCUS26038</name>
</gene>
<evidence type="ECO:0000313" key="10">
    <source>
        <dbReference type="EMBL" id="CAL4128345.1"/>
    </source>
</evidence>
<dbReference type="SUPFAM" id="SSF100895">
    <property type="entry name" value="Kazal-type serine protease inhibitors"/>
    <property type="match status" value="1"/>
</dbReference>
<evidence type="ECO:0000256" key="3">
    <source>
        <dbReference type="ARBA" id="ARBA00022729"/>
    </source>
</evidence>
<dbReference type="PANTHER" id="PTHR14186">
    <property type="entry name" value="INSULIN-LIKE GROWTH FACTOR BINDING PROTEIN-RELATED"/>
    <property type="match status" value="1"/>
</dbReference>
<dbReference type="AlphaFoldDB" id="A0AAV2RNW7"/>
<dbReference type="InterPro" id="IPR003609">
    <property type="entry name" value="Pan_app"/>
</dbReference>
<dbReference type="SUPFAM" id="SSF57184">
    <property type="entry name" value="Growth factor receptor domain"/>
    <property type="match status" value="1"/>
</dbReference>
<organism evidence="10 11">
    <name type="scientific">Meganyctiphanes norvegica</name>
    <name type="common">Northern krill</name>
    <name type="synonym">Thysanopoda norvegica</name>
    <dbReference type="NCBI Taxonomy" id="48144"/>
    <lineage>
        <taxon>Eukaryota</taxon>
        <taxon>Metazoa</taxon>
        <taxon>Ecdysozoa</taxon>
        <taxon>Arthropoda</taxon>
        <taxon>Crustacea</taxon>
        <taxon>Multicrustacea</taxon>
        <taxon>Malacostraca</taxon>
        <taxon>Eumalacostraca</taxon>
        <taxon>Eucarida</taxon>
        <taxon>Euphausiacea</taxon>
        <taxon>Euphausiidae</taxon>
        <taxon>Meganyctiphanes</taxon>
    </lineage>
</organism>
<evidence type="ECO:0000256" key="6">
    <source>
        <dbReference type="SAM" id="Phobius"/>
    </source>
</evidence>
<evidence type="ECO:0000259" key="8">
    <source>
        <dbReference type="PROSITE" id="PS51323"/>
    </source>
</evidence>
<dbReference type="PROSITE" id="PS51465">
    <property type="entry name" value="KAZAL_2"/>
    <property type="match status" value="1"/>
</dbReference>
<dbReference type="InterPro" id="IPR036058">
    <property type="entry name" value="Kazal_dom_sf"/>
</dbReference>
<comment type="subcellular location">
    <subcellularLocation>
        <location evidence="1">Secreted</location>
    </subcellularLocation>
</comment>
<dbReference type="GO" id="GO:0005576">
    <property type="term" value="C:extracellular region"/>
    <property type="evidence" value="ECO:0007669"/>
    <property type="project" value="UniProtKB-SubCell"/>
</dbReference>
<keyword evidence="6" id="KW-1133">Transmembrane helix</keyword>
<feature type="transmembrane region" description="Helical" evidence="6">
    <location>
        <begin position="6"/>
        <end position="30"/>
    </location>
</feature>
<keyword evidence="6" id="KW-0812">Transmembrane</keyword>
<keyword evidence="4" id="KW-1015">Disulfide bond</keyword>
<dbReference type="InterPro" id="IPR011390">
    <property type="entry name" value="IGFBP_rP_mac25"/>
</dbReference>
<evidence type="ECO:0000256" key="4">
    <source>
        <dbReference type="ARBA" id="ARBA00023157"/>
    </source>
</evidence>
<dbReference type="CDD" id="cd01099">
    <property type="entry name" value="PAN_AP_HGF"/>
    <property type="match status" value="1"/>
</dbReference>
<keyword evidence="11" id="KW-1185">Reference proteome</keyword>
<dbReference type="Pfam" id="PF00024">
    <property type="entry name" value="PAN_1"/>
    <property type="match status" value="1"/>
</dbReference>
<dbReference type="InterPro" id="IPR002350">
    <property type="entry name" value="Kazal_dom"/>
</dbReference>
<dbReference type="Pfam" id="PF00050">
    <property type="entry name" value="Kazal_1"/>
    <property type="match status" value="1"/>
</dbReference>
<dbReference type="SMART" id="SM00280">
    <property type="entry name" value="KAZAL"/>
    <property type="match status" value="1"/>
</dbReference>
<dbReference type="PROSITE" id="PS50948">
    <property type="entry name" value="PAN"/>
    <property type="match status" value="1"/>
</dbReference>
<evidence type="ECO:0000313" key="11">
    <source>
        <dbReference type="Proteomes" id="UP001497623"/>
    </source>
</evidence>
<dbReference type="GO" id="GO:0001558">
    <property type="term" value="P:regulation of cell growth"/>
    <property type="evidence" value="ECO:0007669"/>
    <property type="project" value="InterPro"/>
</dbReference>
<dbReference type="Pfam" id="PF00219">
    <property type="entry name" value="IGFBP"/>
    <property type="match status" value="1"/>
</dbReference>
<evidence type="ECO:0000256" key="5">
    <source>
        <dbReference type="ARBA" id="ARBA00023319"/>
    </source>
</evidence>
<evidence type="ECO:0000259" key="7">
    <source>
        <dbReference type="PROSITE" id="PS50948"/>
    </source>
</evidence>
<dbReference type="Gene3D" id="4.10.40.20">
    <property type="match status" value="1"/>
</dbReference>
<keyword evidence="6" id="KW-0472">Membrane</keyword>
<feature type="non-terminal residue" evidence="10">
    <location>
        <position position="1"/>
    </location>
</feature>
<sequence length="274" mass="29348">AVGAVATTGIFTIMVTKCAVVAALSLLVLAHRSLSLSCIRCHEIDCPVPTCSYGVTKDVCGCCDECAKGPGETCGGPWGISGSCSEGLECKLNQNIPGPDFNKDGVCVTKARSDDDCVGFCTADWRPVCGSDGKTYSNECGLNGASCRNPYDNIVVAHRGECRSAWTPEGNACIKGNNNLVLDRISLDDCKARCEIQTGFDCRSLEYHPRSRRCSLSEATSNSNSYRVPCPNKGWLFTETIGIAHPGIYHRLRSIRPRRAVGVTDTHAEVDSVA</sequence>